<evidence type="ECO:0000313" key="2">
    <source>
        <dbReference type="Proteomes" id="UP001162992"/>
    </source>
</evidence>
<protein>
    <submittedName>
        <fullName evidence="1">Uncharacterized protein</fullName>
    </submittedName>
</protein>
<organism evidence="1 2">
    <name type="scientific">Diphasiastrum complanatum</name>
    <name type="common">Issler's clubmoss</name>
    <name type="synonym">Lycopodium complanatum</name>
    <dbReference type="NCBI Taxonomy" id="34168"/>
    <lineage>
        <taxon>Eukaryota</taxon>
        <taxon>Viridiplantae</taxon>
        <taxon>Streptophyta</taxon>
        <taxon>Embryophyta</taxon>
        <taxon>Tracheophyta</taxon>
        <taxon>Lycopodiopsida</taxon>
        <taxon>Lycopodiales</taxon>
        <taxon>Lycopodiaceae</taxon>
        <taxon>Lycopodioideae</taxon>
        <taxon>Diphasiastrum</taxon>
    </lineage>
</organism>
<accession>A0ACC2ELQ2</accession>
<reference evidence="2" key="1">
    <citation type="journal article" date="2024" name="Proc. Natl. Acad. Sci. U.S.A.">
        <title>Extraordinary preservation of gene collinearity over three hundred million years revealed in homosporous lycophytes.</title>
        <authorList>
            <person name="Li C."/>
            <person name="Wickell D."/>
            <person name="Kuo L.Y."/>
            <person name="Chen X."/>
            <person name="Nie B."/>
            <person name="Liao X."/>
            <person name="Peng D."/>
            <person name="Ji J."/>
            <person name="Jenkins J."/>
            <person name="Williams M."/>
            <person name="Shu S."/>
            <person name="Plott C."/>
            <person name="Barry K."/>
            <person name="Rajasekar S."/>
            <person name="Grimwood J."/>
            <person name="Han X."/>
            <person name="Sun S."/>
            <person name="Hou Z."/>
            <person name="He W."/>
            <person name="Dai G."/>
            <person name="Sun C."/>
            <person name="Schmutz J."/>
            <person name="Leebens-Mack J.H."/>
            <person name="Li F.W."/>
            <person name="Wang L."/>
        </authorList>
    </citation>
    <scope>NUCLEOTIDE SEQUENCE [LARGE SCALE GENOMIC DNA]</scope>
    <source>
        <strain evidence="2">cv. PW_Plant_1</strain>
    </source>
</reference>
<comment type="caution">
    <text evidence="1">The sequence shown here is derived from an EMBL/GenBank/DDBJ whole genome shotgun (WGS) entry which is preliminary data.</text>
</comment>
<dbReference type="Proteomes" id="UP001162992">
    <property type="component" value="Chromosome 2"/>
</dbReference>
<proteinExistence type="predicted"/>
<gene>
    <name evidence="1" type="ORF">O6H91_02G151000</name>
</gene>
<keyword evidence="2" id="KW-1185">Reference proteome</keyword>
<name>A0ACC2ELQ2_DIPCM</name>
<evidence type="ECO:0000313" key="1">
    <source>
        <dbReference type="EMBL" id="KAJ7567509.1"/>
    </source>
</evidence>
<dbReference type="EMBL" id="CM055093">
    <property type="protein sequence ID" value="KAJ7567509.1"/>
    <property type="molecule type" value="Genomic_DNA"/>
</dbReference>
<sequence length="359" mass="39496">MQHSEPLNLKALASLLTPHAAMASEMDELVLFLSAPSPNVKKAAVEIVQGLTGTEDGIKSLASKSAMLIPPLLGLVGEKQEVSQLAAGCLVNLSQDTKIAEQLIAAGAIEKVMELLGKVDQGFNRLLVMLLVNLSQLEIGATRLLQVESEGKFEGVYVTRLVRFFTRRSDTDEGVDEYEHVAAVLVNITRLEPGRRLLLDSKKGLLRVLLRQIDSKSLVRRKGVVGTVRNCCFEAERNLLSLLSCSQFLWTALLLPLAGKRVYDKDETSKMPPELANPLGYEREPEVDPQVRIEALDALYLLVMQEGGRRALWAVNGPKILQTGYEDEEDVQVMDAYERLGSLLIGESGTQSEQSVENM</sequence>